<organism evidence="1 2">
    <name type="scientific">Portunus trituberculatus</name>
    <name type="common">Swimming crab</name>
    <name type="synonym">Neptunus trituberculatus</name>
    <dbReference type="NCBI Taxonomy" id="210409"/>
    <lineage>
        <taxon>Eukaryota</taxon>
        <taxon>Metazoa</taxon>
        <taxon>Ecdysozoa</taxon>
        <taxon>Arthropoda</taxon>
        <taxon>Crustacea</taxon>
        <taxon>Multicrustacea</taxon>
        <taxon>Malacostraca</taxon>
        <taxon>Eumalacostraca</taxon>
        <taxon>Eucarida</taxon>
        <taxon>Decapoda</taxon>
        <taxon>Pleocyemata</taxon>
        <taxon>Brachyura</taxon>
        <taxon>Eubrachyura</taxon>
        <taxon>Portunoidea</taxon>
        <taxon>Portunidae</taxon>
        <taxon>Portuninae</taxon>
        <taxon>Portunus</taxon>
    </lineage>
</organism>
<reference evidence="1 2" key="1">
    <citation type="submission" date="2019-05" db="EMBL/GenBank/DDBJ databases">
        <title>Another draft genome of Portunus trituberculatus and its Hox gene families provides insights of decapod evolution.</title>
        <authorList>
            <person name="Jeong J.-H."/>
            <person name="Song I."/>
            <person name="Kim S."/>
            <person name="Choi T."/>
            <person name="Kim D."/>
            <person name="Ryu S."/>
            <person name="Kim W."/>
        </authorList>
    </citation>
    <scope>NUCLEOTIDE SEQUENCE [LARGE SCALE GENOMIC DNA]</scope>
    <source>
        <tissue evidence="1">Muscle</tissue>
    </source>
</reference>
<comment type="caution">
    <text evidence="1">The sequence shown here is derived from an EMBL/GenBank/DDBJ whole genome shotgun (WGS) entry which is preliminary data.</text>
</comment>
<proteinExistence type="predicted"/>
<evidence type="ECO:0000313" key="2">
    <source>
        <dbReference type="Proteomes" id="UP000324222"/>
    </source>
</evidence>
<name>A0A5B7FBQ1_PORTR</name>
<protein>
    <submittedName>
        <fullName evidence="1">Uncharacterized protein</fullName>
    </submittedName>
</protein>
<dbReference type="AlphaFoldDB" id="A0A5B7FBQ1"/>
<gene>
    <name evidence="1" type="ORF">E2C01_035524</name>
</gene>
<dbReference type="Proteomes" id="UP000324222">
    <property type="component" value="Unassembled WGS sequence"/>
</dbReference>
<dbReference type="EMBL" id="VSRR010005234">
    <property type="protein sequence ID" value="MPC41914.1"/>
    <property type="molecule type" value="Genomic_DNA"/>
</dbReference>
<accession>A0A5B7FBQ1</accession>
<evidence type="ECO:0000313" key="1">
    <source>
        <dbReference type="EMBL" id="MPC41914.1"/>
    </source>
</evidence>
<keyword evidence="2" id="KW-1185">Reference proteome</keyword>
<sequence length="78" mass="8717">MDNKALAVVAPVYVTTGRLEASWQGYRSHQSPHMTRQATAAACPIKLTNVAHRCQMWPLRWSHVISISNDVQRLSSDA</sequence>